<dbReference type="PANTHER" id="PTHR12677:SF59">
    <property type="entry name" value="GOLGI APPARATUS MEMBRANE PROTEIN TVP38-RELATED"/>
    <property type="match status" value="1"/>
</dbReference>
<keyword evidence="3 6" id="KW-0812">Transmembrane</keyword>
<keyword evidence="5 6" id="KW-0472">Membrane</keyword>
<proteinExistence type="inferred from homology"/>
<comment type="caution">
    <text evidence="6">Lacks conserved residue(s) required for the propagation of feature annotation.</text>
</comment>
<feature type="transmembrane region" description="Helical" evidence="6">
    <location>
        <begin position="12"/>
        <end position="43"/>
    </location>
</feature>
<evidence type="ECO:0000256" key="3">
    <source>
        <dbReference type="ARBA" id="ARBA00022692"/>
    </source>
</evidence>
<feature type="transmembrane region" description="Helical" evidence="6">
    <location>
        <begin position="102"/>
        <end position="120"/>
    </location>
</feature>
<keyword evidence="2 6" id="KW-1003">Cell membrane</keyword>
<name>A0ABU3D3C5_9FLAO</name>
<dbReference type="Proteomes" id="UP001262582">
    <property type="component" value="Unassembled WGS sequence"/>
</dbReference>
<accession>A0ABU3D3C5</accession>
<feature type="transmembrane region" description="Helical" evidence="6">
    <location>
        <begin position="132"/>
        <end position="148"/>
    </location>
</feature>
<comment type="caution">
    <text evidence="8">The sequence shown here is derived from an EMBL/GenBank/DDBJ whole genome shotgun (WGS) entry which is preliminary data.</text>
</comment>
<evidence type="ECO:0000256" key="6">
    <source>
        <dbReference type="RuleBase" id="RU366058"/>
    </source>
</evidence>
<evidence type="ECO:0000256" key="1">
    <source>
        <dbReference type="ARBA" id="ARBA00004651"/>
    </source>
</evidence>
<dbReference type="RefSeq" id="WP_311502427.1">
    <property type="nucleotide sequence ID" value="NZ_JAVRHK010000003.1"/>
</dbReference>
<evidence type="ECO:0000256" key="2">
    <source>
        <dbReference type="ARBA" id="ARBA00022475"/>
    </source>
</evidence>
<evidence type="ECO:0000259" key="7">
    <source>
        <dbReference type="Pfam" id="PF09335"/>
    </source>
</evidence>
<dbReference type="InterPro" id="IPR015414">
    <property type="entry name" value="TMEM64"/>
</dbReference>
<keyword evidence="4 6" id="KW-1133">Transmembrane helix</keyword>
<evidence type="ECO:0000313" key="8">
    <source>
        <dbReference type="EMBL" id="MDT0676032.1"/>
    </source>
</evidence>
<evidence type="ECO:0000313" key="9">
    <source>
        <dbReference type="Proteomes" id="UP001262582"/>
    </source>
</evidence>
<dbReference type="Pfam" id="PF09335">
    <property type="entry name" value="VTT_dom"/>
    <property type="match status" value="1"/>
</dbReference>
<gene>
    <name evidence="8" type="ORF">RM539_05490</name>
</gene>
<protein>
    <recommendedName>
        <fullName evidence="6">TVP38/TMEM64 family membrane protein</fullName>
    </recommendedName>
</protein>
<dbReference type="EMBL" id="JAVRHK010000003">
    <property type="protein sequence ID" value="MDT0676032.1"/>
    <property type="molecule type" value="Genomic_DNA"/>
</dbReference>
<organism evidence="8 9">
    <name type="scientific">Autumnicola musiva</name>
    <dbReference type="NCBI Taxonomy" id="3075589"/>
    <lineage>
        <taxon>Bacteria</taxon>
        <taxon>Pseudomonadati</taxon>
        <taxon>Bacteroidota</taxon>
        <taxon>Flavobacteriia</taxon>
        <taxon>Flavobacteriales</taxon>
        <taxon>Flavobacteriaceae</taxon>
        <taxon>Autumnicola</taxon>
    </lineage>
</organism>
<feature type="domain" description="VTT" evidence="7">
    <location>
        <begin position="6"/>
        <end position="121"/>
    </location>
</feature>
<dbReference type="PANTHER" id="PTHR12677">
    <property type="entry name" value="GOLGI APPARATUS MEMBRANE PROTEIN TVP38-RELATED"/>
    <property type="match status" value="1"/>
</dbReference>
<comment type="similarity">
    <text evidence="6">Belongs to the TVP38/TMEM64 family.</text>
</comment>
<reference evidence="8 9" key="1">
    <citation type="submission" date="2023-09" db="EMBL/GenBank/DDBJ databases">
        <authorList>
            <person name="Rey-Velasco X."/>
        </authorList>
    </citation>
    <scope>NUCLEOTIDE SEQUENCE [LARGE SCALE GENOMIC DNA]</scope>
    <source>
        <strain evidence="8 9">F117</strain>
    </source>
</reference>
<sequence length="157" mass="17993">MFLIFFPSWLPIIIAVMAYGFWWGIVIGMTGVMLASAIGYFVGAKLERLVREIIGEEKLQKMDFWISNYSFVSVILFRVSPFLSNDSISFIAGILDMKFKKFMWATFTGMFPLSIAIAYFSEDIETLKDGMYWLGGAGFIAYGIYVYIDYHNRKKTG</sequence>
<evidence type="ECO:0000256" key="5">
    <source>
        <dbReference type="ARBA" id="ARBA00023136"/>
    </source>
</evidence>
<comment type="subcellular location">
    <subcellularLocation>
        <location evidence="1 6">Cell membrane</location>
        <topology evidence="1 6">Multi-pass membrane protein</topology>
    </subcellularLocation>
</comment>
<evidence type="ECO:0000256" key="4">
    <source>
        <dbReference type="ARBA" id="ARBA00022989"/>
    </source>
</evidence>
<dbReference type="InterPro" id="IPR032816">
    <property type="entry name" value="VTT_dom"/>
</dbReference>
<keyword evidence="9" id="KW-1185">Reference proteome</keyword>